<dbReference type="EC" id="5.6.2.4" evidence="12"/>
<evidence type="ECO:0000256" key="1">
    <source>
        <dbReference type="ARBA" id="ARBA00022515"/>
    </source>
</evidence>
<dbReference type="InterPro" id="IPR041222">
    <property type="entry name" value="PriA_3primeBD"/>
</dbReference>
<evidence type="ECO:0000313" key="16">
    <source>
        <dbReference type="Proteomes" id="UP000042527"/>
    </source>
</evidence>
<dbReference type="InterPro" id="IPR041236">
    <property type="entry name" value="PriA_C"/>
</dbReference>
<evidence type="ECO:0000313" key="14">
    <source>
        <dbReference type="EMBL" id="CEM61607.1"/>
    </source>
</evidence>
<organism evidence="14 16">
    <name type="scientific">Treponema phagedenis</name>
    <dbReference type="NCBI Taxonomy" id="162"/>
    <lineage>
        <taxon>Bacteria</taxon>
        <taxon>Pseudomonadati</taxon>
        <taxon>Spirochaetota</taxon>
        <taxon>Spirochaetia</taxon>
        <taxon>Spirochaetales</taxon>
        <taxon>Treponemataceae</taxon>
        <taxon>Treponema</taxon>
    </lineage>
</organism>
<keyword evidence="4 12" id="KW-0547">Nucleotide-binding</keyword>
<dbReference type="InterPro" id="IPR040498">
    <property type="entry name" value="PriA_CRR"/>
</dbReference>
<dbReference type="InterPro" id="IPR014001">
    <property type="entry name" value="Helicase_ATP-bd"/>
</dbReference>
<dbReference type="EMBL" id="CDNC01000012">
    <property type="protein sequence ID" value="CEM61607.1"/>
    <property type="molecule type" value="Genomic_DNA"/>
</dbReference>
<dbReference type="GO" id="GO:0016787">
    <property type="term" value="F:hydrolase activity"/>
    <property type="evidence" value="ECO:0007669"/>
    <property type="project" value="UniProtKB-KW"/>
</dbReference>
<keyword evidence="8 12" id="KW-0067">ATP-binding</keyword>
<dbReference type="OrthoDB" id="9759544at2"/>
<proteinExistence type="inferred from homology"/>
<dbReference type="Pfam" id="PF00270">
    <property type="entry name" value="DEAD"/>
    <property type="match status" value="1"/>
</dbReference>
<dbReference type="CDD" id="cd18804">
    <property type="entry name" value="SF2_C_priA"/>
    <property type="match status" value="1"/>
</dbReference>
<dbReference type="GO" id="GO:0006270">
    <property type="term" value="P:DNA replication initiation"/>
    <property type="evidence" value="ECO:0007669"/>
    <property type="project" value="TreeGrafter"/>
</dbReference>
<evidence type="ECO:0000256" key="6">
    <source>
        <dbReference type="ARBA" id="ARBA00022806"/>
    </source>
</evidence>
<dbReference type="RefSeq" id="WP_002695989.1">
    <property type="nucleotide sequence ID" value="NZ_CDNC01000012.1"/>
</dbReference>
<evidence type="ECO:0000256" key="12">
    <source>
        <dbReference type="HAMAP-Rule" id="MF_00983"/>
    </source>
</evidence>
<dbReference type="GO" id="GO:0043138">
    <property type="term" value="F:3'-5' DNA helicase activity"/>
    <property type="evidence" value="ECO:0007669"/>
    <property type="project" value="UniProtKB-EC"/>
</dbReference>
<dbReference type="InterPro" id="IPR042115">
    <property type="entry name" value="PriA_3primeBD_sf"/>
</dbReference>
<feature type="domain" description="Helicase ATP-binding" evidence="13">
    <location>
        <begin position="143"/>
        <end position="309"/>
    </location>
</feature>
<dbReference type="Pfam" id="PF17764">
    <property type="entry name" value="PriA_3primeBD"/>
    <property type="match status" value="1"/>
</dbReference>
<comment type="catalytic activity">
    <reaction evidence="11 12">
        <text>ATP + H2O = ADP + phosphate + H(+)</text>
        <dbReference type="Rhea" id="RHEA:13065"/>
        <dbReference type="ChEBI" id="CHEBI:15377"/>
        <dbReference type="ChEBI" id="CHEBI:15378"/>
        <dbReference type="ChEBI" id="CHEBI:30616"/>
        <dbReference type="ChEBI" id="CHEBI:43474"/>
        <dbReference type="ChEBI" id="CHEBI:456216"/>
        <dbReference type="EC" id="5.6.2.4"/>
    </reaction>
</comment>
<evidence type="ECO:0000256" key="11">
    <source>
        <dbReference type="ARBA" id="ARBA00048988"/>
    </source>
</evidence>
<dbReference type="FunFam" id="3.40.50.300:FF:000489">
    <property type="entry name" value="Primosome assembly protein PriA"/>
    <property type="match status" value="1"/>
</dbReference>
<comment type="function">
    <text evidence="12">Initiates the restart of stalled replication forks, which reloads the replicative helicase on sites other than the origin of replication. Recognizes and binds to abandoned replication forks and remodels them to uncover a helicase loading site. Promotes assembly of the primosome at these replication forks.</text>
</comment>
<dbReference type="SMART" id="SM00490">
    <property type="entry name" value="HELICc"/>
    <property type="match status" value="1"/>
</dbReference>
<dbReference type="PANTHER" id="PTHR30580">
    <property type="entry name" value="PRIMOSOMAL PROTEIN N"/>
    <property type="match status" value="1"/>
</dbReference>
<feature type="binding site" evidence="12">
    <location>
        <position position="409"/>
    </location>
    <ligand>
        <name>Zn(2+)</name>
        <dbReference type="ChEBI" id="CHEBI:29105"/>
        <label>1</label>
    </ligand>
</feature>
<keyword evidence="1 12" id="KW-0639">Primosome</keyword>
<comment type="subunit">
    <text evidence="12">Component of the replication restart primosome.</text>
</comment>
<evidence type="ECO:0000256" key="4">
    <source>
        <dbReference type="ARBA" id="ARBA00022741"/>
    </source>
</evidence>
<dbReference type="GO" id="GO:1990077">
    <property type="term" value="C:primosome complex"/>
    <property type="evidence" value="ECO:0007669"/>
    <property type="project" value="UniProtKB-UniRule"/>
</dbReference>
<feature type="binding site" evidence="12">
    <location>
        <position position="375"/>
    </location>
    <ligand>
        <name>Zn(2+)</name>
        <dbReference type="ChEBI" id="CHEBI:29105"/>
        <label>2</label>
    </ligand>
</feature>
<evidence type="ECO:0000256" key="5">
    <source>
        <dbReference type="ARBA" id="ARBA00022801"/>
    </source>
</evidence>
<evidence type="ECO:0000256" key="2">
    <source>
        <dbReference type="ARBA" id="ARBA00022705"/>
    </source>
</evidence>
<dbReference type="SMART" id="SM00487">
    <property type="entry name" value="DEXDc"/>
    <property type="match status" value="1"/>
</dbReference>
<dbReference type="GO" id="GO:0003677">
    <property type="term" value="F:DNA binding"/>
    <property type="evidence" value="ECO:0007669"/>
    <property type="project" value="UniProtKB-UniRule"/>
</dbReference>
<evidence type="ECO:0000313" key="15">
    <source>
        <dbReference type="EMBL" id="QEJ98224.1"/>
    </source>
</evidence>
<feature type="binding site" evidence="12">
    <location>
        <position position="393"/>
    </location>
    <ligand>
        <name>Zn(2+)</name>
        <dbReference type="ChEBI" id="CHEBI:29105"/>
        <label>2</label>
    </ligand>
</feature>
<keyword evidence="16" id="KW-1185">Reference proteome</keyword>
<comment type="catalytic activity">
    <reaction evidence="12">
        <text>Couples ATP hydrolysis with the unwinding of duplex DNA by translocating in the 3'-5' direction.</text>
        <dbReference type="EC" id="5.6.2.4"/>
    </reaction>
</comment>
<evidence type="ECO:0000256" key="10">
    <source>
        <dbReference type="ARBA" id="ARBA00023235"/>
    </source>
</evidence>
<dbReference type="Proteomes" id="UP000323594">
    <property type="component" value="Chromosome"/>
</dbReference>
<dbReference type="InterPro" id="IPR027417">
    <property type="entry name" value="P-loop_NTPase"/>
</dbReference>
<dbReference type="Pfam" id="PF18074">
    <property type="entry name" value="PriA_C"/>
    <property type="match status" value="1"/>
</dbReference>
<dbReference type="InterPro" id="IPR011545">
    <property type="entry name" value="DEAD/DEAH_box_helicase_dom"/>
</dbReference>
<comment type="cofactor">
    <cofactor evidence="12">
        <name>Zn(2+)</name>
        <dbReference type="ChEBI" id="CHEBI:29105"/>
    </cofactor>
    <text evidence="12">Binds 2 zinc ions per subunit.</text>
</comment>
<keyword evidence="10 12" id="KW-0413">Isomerase</keyword>
<dbReference type="GO" id="GO:0006310">
    <property type="term" value="P:DNA recombination"/>
    <property type="evidence" value="ECO:0007669"/>
    <property type="project" value="InterPro"/>
</dbReference>
<feature type="binding site" evidence="12">
    <location>
        <position position="406"/>
    </location>
    <ligand>
        <name>Zn(2+)</name>
        <dbReference type="ChEBI" id="CHEBI:29105"/>
        <label>1</label>
    </ligand>
</feature>
<reference evidence="15 17" key="3">
    <citation type="submission" date="2019-08" db="EMBL/GenBank/DDBJ databases">
        <authorList>
            <person name="Kuhnert P."/>
        </authorList>
    </citation>
    <scope>NUCLEOTIDE SEQUENCE [LARGE SCALE GENOMIC DNA]</scope>
    <source>
        <strain evidence="15 17">B36.5</strain>
    </source>
</reference>
<name>A0A0B7GVM6_TREPH</name>
<accession>A0A0B7GVM6</accession>
<reference evidence="14" key="2">
    <citation type="submission" date="2015-01" db="EMBL/GenBank/DDBJ databases">
        <authorList>
            <person name="Xiang T."/>
            <person name="Song Y."/>
            <person name="Huang L."/>
            <person name="Wang B."/>
            <person name="Wu P."/>
        </authorList>
    </citation>
    <scope>NUCLEOTIDE SEQUENCE [LARGE SCALE GENOMIC DNA]</scope>
    <source>
        <strain evidence="14">V1</strain>
    </source>
</reference>
<keyword evidence="5 12" id="KW-0378">Hydrolase</keyword>
<keyword evidence="7 12" id="KW-0862">Zinc</keyword>
<dbReference type="GO" id="GO:0006269">
    <property type="term" value="P:DNA replication, synthesis of primer"/>
    <property type="evidence" value="ECO:0007669"/>
    <property type="project" value="UniProtKB-KW"/>
</dbReference>
<dbReference type="InterPro" id="IPR005259">
    <property type="entry name" value="PriA"/>
</dbReference>
<keyword evidence="6 12" id="KW-0347">Helicase</keyword>
<feature type="binding site" evidence="12">
    <location>
        <position position="366"/>
    </location>
    <ligand>
        <name>Zn(2+)</name>
        <dbReference type="ChEBI" id="CHEBI:29105"/>
        <label>1</label>
    </ligand>
</feature>
<dbReference type="GO" id="GO:0008270">
    <property type="term" value="F:zinc ion binding"/>
    <property type="evidence" value="ECO:0007669"/>
    <property type="project" value="UniProtKB-UniRule"/>
</dbReference>
<dbReference type="Pfam" id="PF00271">
    <property type="entry name" value="Helicase_C"/>
    <property type="match status" value="1"/>
</dbReference>
<feature type="binding site" evidence="12">
    <location>
        <position position="369"/>
    </location>
    <ligand>
        <name>Zn(2+)</name>
        <dbReference type="ChEBI" id="CHEBI:29105"/>
        <label>1</label>
    </ligand>
</feature>
<gene>
    <name evidence="12 14" type="primary">priA</name>
    <name evidence="15" type="ORF">FUT82_09585</name>
    <name evidence="14" type="ORF">TPHV1_20144</name>
</gene>
<dbReference type="CDD" id="cd17929">
    <property type="entry name" value="DEXHc_priA"/>
    <property type="match status" value="1"/>
</dbReference>
<evidence type="ECO:0000256" key="9">
    <source>
        <dbReference type="ARBA" id="ARBA00023125"/>
    </source>
</evidence>
<keyword evidence="9 12" id="KW-0238">DNA-binding</keyword>
<protein>
    <recommendedName>
        <fullName evidence="12">Replication restart protein PriA</fullName>
    </recommendedName>
    <alternativeName>
        <fullName evidence="12">ATP-dependent DNA helicase PriA</fullName>
        <ecNumber evidence="12">5.6.2.4</ecNumber>
    </alternativeName>
    <alternativeName>
        <fullName evidence="12">DNA 3'-5' helicase PriA</fullName>
    </alternativeName>
</protein>
<dbReference type="Gene3D" id="3.40.1440.60">
    <property type="entry name" value="PriA, 3(prime) DNA-binding domain"/>
    <property type="match status" value="1"/>
</dbReference>
<dbReference type="Gene3D" id="3.40.50.300">
    <property type="entry name" value="P-loop containing nucleotide triphosphate hydrolases"/>
    <property type="match status" value="2"/>
</dbReference>
<dbReference type="EMBL" id="CP042817">
    <property type="protein sequence ID" value="QEJ98224.1"/>
    <property type="molecule type" value="Genomic_DNA"/>
</dbReference>
<evidence type="ECO:0000256" key="8">
    <source>
        <dbReference type="ARBA" id="ARBA00022840"/>
    </source>
</evidence>
<dbReference type="Pfam" id="PF18319">
    <property type="entry name" value="Zn_ribbon_PriA"/>
    <property type="match status" value="1"/>
</dbReference>
<feature type="binding site" evidence="12">
    <location>
        <position position="378"/>
    </location>
    <ligand>
        <name>Zn(2+)</name>
        <dbReference type="ChEBI" id="CHEBI:29105"/>
        <label>2</label>
    </ligand>
</feature>
<dbReference type="HAMAP" id="MF_00983">
    <property type="entry name" value="PriA"/>
    <property type="match status" value="1"/>
</dbReference>
<keyword evidence="2 12" id="KW-0235">DNA replication</keyword>
<reference evidence="16" key="1">
    <citation type="submission" date="2015-01" db="EMBL/GenBank/DDBJ databases">
        <authorList>
            <person name="Manzoor Shahid"/>
            <person name="Zubair Saima"/>
        </authorList>
    </citation>
    <scope>NUCLEOTIDE SEQUENCE [LARGE SCALE GENOMIC DNA]</scope>
    <source>
        <strain evidence="16">V1</strain>
    </source>
</reference>
<dbReference type="SUPFAM" id="SSF52540">
    <property type="entry name" value="P-loop containing nucleoside triphosphate hydrolases"/>
    <property type="match status" value="1"/>
</dbReference>
<dbReference type="InterPro" id="IPR001650">
    <property type="entry name" value="Helicase_C-like"/>
</dbReference>
<dbReference type="AlphaFoldDB" id="A0A0B7GVM6"/>
<dbReference type="GO" id="GO:0006302">
    <property type="term" value="P:double-strand break repair"/>
    <property type="evidence" value="ECO:0007669"/>
    <property type="project" value="InterPro"/>
</dbReference>
<evidence type="ECO:0000256" key="3">
    <source>
        <dbReference type="ARBA" id="ARBA00022723"/>
    </source>
</evidence>
<sequence>MAQWLELIFNIPVYQSFTYKNLDEYKFESLKGRRAAVKFGSRNLIGFIIDEFDSLPAHFPVEEKDIKTVSRIVDKEALFGQEQIALAQWIAGFYLCSVGETLSAMLPSGRREASFENMSLDVQDFSASSLRLSEEQQRAITEITACKGSGFFYLYGVTGSGKTEVFLQAAEAVIREGKSVIYLVPEIALTHQVIDSVMERFGNIAAVLHSGLTVTKRFSEWMRIKRGDAKIVVGARSAIFAPVQKLGLIIIDEEHDGSYKSGSVPRYHARQVAMHLCVKESCALVMGSATPSVEAWHAMQEGKIRKLTLTKRLSGGAMPEIEVVPLYGEKTLLSERLIEAVRKVKEEGKQSILFLNRRGFSRFFYCRTCGFQLLCKHCSVPLTWHKKQGVMKCHYCGMQTEPPQVCPECGSLDVGYAGIGTEYVEEEVARNFPQCSIRRVDTDSVKPQELKKIITEFKNAEIDILLGTQMVAKGLNFPSVKLVGIALADTGLQMPDFRAAERSFALITQVAGRAGRYIPDGKVIVQTFAPGHPAIVCAVRADSEGFYAQELAQREALHFPPFARLARLVFRSKDEQKAAAAAEGAAKILGTLLSPEAELLGPAECMLSLIAGNYRRQLILRAKQIQPLQKALRQFVQGYKVMSGVYIEIDIDPMNLM</sequence>
<dbReference type="Proteomes" id="UP000042527">
    <property type="component" value="Unassembled WGS sequence"/>
</dbReference>
<feature type="binding site" evidence="12">
    <location>
        <position position="396"/>
    </location>
    <ligand>
        <name>Zn(2+)</name>
        <dbReference type="ChEBI" id="CHEBI:29105"/>
        <label>2</label>
    </ligand>
</feature>
<evidence type="ECO:0000313" key="17">
    <source>
        <dbReference type="Proteomes" id="UP000323594"/>
    </source>
</evidence>
<evidence type="ECO:0000259" key="13">
    <source>
        <dbReference type="PROSITE" id="PS51192"/>
    </source>
</evidence>
<dbReference type="PANTHER" id="PTHR30580:SF0">
    <property type="entry name" value="PRIMOSOMAL PROTEIN N"/>
    <property type="match status" value="1"/>
</dbReference>
<dbReference type="NCBIfam" id="TIGR00595">
    <property type="entry name" value="priA"/>
    <property type="match status" value="1"/>
</dbReference>
<evidence type="ECO:0000256" key="7">
    <source>
        <dbReference type="ARBA" id="ARBA00022833"/>
    </source>
</evidence>
<keyword evidence="3 12" id="KW-0479">Metal-binding</keyword>
<dbReference type="GeneID" id="57753207"/>
<dbReference type="PROSITE" id="PS51192">
    <property type="entry name" value="HELICASE_ATP_BIND_1"/>
    <property type="match status" value="1"/>
</dbReference>
<dbReference type="GO" id="GO:0005524">
    <property type="term" value="F:ATP binding"/>
    <property type="evidence" value="ECO:0007669"/>
    <property type="project" value="UniProtKB-UniRule"/>
</dbReference>
<comment type="similarity">
    <text evidence="12">Belongs to the helicase family. PriA subfamily.</text>
</comment>